<dbReference type="EnsemblMetazoa" id="AAEL010171-RB">
    <property type="protein sequence ID" value="AAEL010171-PB"/>
    <property type="gene ID" value="AAEL010171"/>
</dbReference>
<evidence type="ECO:0000256" key="1">
    <source>
        <dbReference type="ARBA" id="ARBA00007553"/>
    </source>
</evidence>
<dbReference type="GO" id="GO:0008270">
    <property type="term" value="F:zinc ion binding"/>
    <property type="evidence" value="ECO:0007669"/>
    <property type="project" value="InterPro"/>
</dbReference>
<dbReference type="InterPro" id="IPR006619">
    <property type="entry name" value="PGRP_domain_met/bac"/>
</dbReference>
<dbReference type="InterPro" id="IPR002502">
    <property type="entry name" value="Amidase_domain"/>
</dbReference>
<evidence type="ECO:0000256" key="2">
    <source>
        <dbReference type="ARBA" id="ARBA00022588"/>
    </source>
</evidence>
<reference evidence="9 10" key="1">
    <citation type="submission" date="2017-06" db="EMBL/GenBank/DDBJ databases">
        <title>Aedes aegypti genome working group (AGWG) sequencing and assembly.</title>
        <authorList>
            <consortium name="Aedes aegypti Genome Working Group (AGWG)"/>
            <person name="Matthews B.J."/>
        </authorList>
    </citation>
    <scope>NUCLEOTIDE SEQUENCE [LARGE SCALE GENOMIC DNA]</scope>
    <source>
        <strain evidence="9 10">LVP_AGWG</strain>
    </source>
</reference>
<dbReference type="SUPFAM" id="SSF55846">
    <property type="entry name" value="N-acetylmuramoyl-L-alanine amidase-like"/>
    <property type="match status" value="1"/>
</dbReference>
<evidence type="ECO:0000313" key="10">
    <source>
        <dbReference type="Proteomes" id="UP000008820"/>
    </source>
</evidence>
<evidence type="ECO:0000259" key="7">
    <source>
        <dbReference type="SMART" id="SM00644"/>
    </source>
</evidence>
<dbReference type="GO" id="GO:0008745">
    <property type="term" value="F:N-acetylmuramoyl-L-alanine amidase activity"/>
    <property type="evidence" value="ECO:0007669"/>
    <property type="project" value="InterPro"/>
</dbReference>
<dbReference type="InParanoid" id="A0A6I8TJ87"/>
<keyword evidence="10" id="KW-1185">Reference proteome</keyword>
<keyword evidence="4 6" id="KW-0391">Immunity</keyword>
<protein>
    <recommendedName>
        <fullName evidence="6">Peptidoglycan-recognition protein</fullName>
    </recommendedName>
</protein>
<dbReference type="AlphaFoldDB" id="A0A6I8TJ87"/>
<evidence type="ECO:0000259" key="8">
    <source>
        <dbReference type="SMART" id="SM00701"/>
    </source>
</evidence>
<name>A0A6I8TJ87_AEDAE</name>
<reference evidence="9" key="2">
    <citation type="submission" date="2020-05" db="UniProtKB">
        <authorList>
            <consortium name="EnsemblMetazoa"/>
        </authorList>
    </citation>
    <scope>IDENTIFICATION</scope>
    <source>
        <strain evidence="9">LVP_AGWG</strain>
    </source>
</reference>
<sequence length="223" mass="25063">MIREDAFGAHLQMSLLSMTVEFYSFSLMDRCCIAAVNTIHNETLREVPYIPREAWDAKPPKSVEKFAGPIPYVIIHHSYQPGACLTGSECCEAMLSMQKFHQQDRGWNDIGYSFAVGGDGRVYEGRGFNVVGAHAPRYNDKSVGICMIGDWTVDLPPENMIAAAQSLIEYGVRNNIIASNYTLIGHRQVRPTECPGERLFKEIQTWPHYSSMLDVVDPNSIRT</sequence>
<dbReference type="PANTHER" id="PTHR11022">
    <property type="entry name" value="PEPTIDOGLYCAN RECOGNITION PROTEIN"/>
    <property type="match status" value="1"/>
</dbReference>
<feature type="domain" description="Peptidoglycan recognition protein family" evidence="8">
    <location>
        <begin position="47"/>
        <end position="190"/>
    </location>
</feature>
<evidence type="ECO:0000256" key="3">
    <source>
        <dbReference type="ARBA" id="ARBA00022729"/>
    </source>
</evidence>
<keyword evidence="5" id="KW-1015">Disulfide bond</keyword>
<organism evidence="9 10">
    <name type="scientific">Aedes aegypti</name>
    <name type="common">Yellowfever mosquito</name>
    <name type="synonym">Culex aegypti</name>
    <dbReference type="NCBI Taxonomy" id="7159"/>
    <lineage>
        <taxon>Eukaryota</taxon>
        <taxon>Metazoa</taxon>
        <taxon>Ecdysozoa</taxon>
        <taxon>Arthropoda</taxon>
        <taxon>Hexapoda</taxon>
        <taxon>Insecta</taxon>
        <taxon>Pterygota</taxon>
        <taxon>Neoptera</taxon>
        <taxon>Endopterygota</taxon>
        <taxon>Diptera</taxon>
        <taxon>Nematocera</taxon>
        <taxon>Culicoidea</taxon>
        <taxon>Culicidae</taxon>
        <taxon>Culicinae</taxon>
        <taxon>Aedini</taxon>
        <taxon>Aedes</taxon>
        <taxon>Stegomyia</taxon>
    </lineage>
</organism>
<dbReference type="InterPro" id="IPR036505">
    <property type="entry name" value="Amidase/PGRP_sf"/>
</dbReference>
<dbReference type="Proteomes" id="UP000008820">
    <property type="component" value="Chromosome 3"/>
</dbReference>
<dbReference type="FunFam" id="3.40.80.10:FF:000001">
    <property type="entry name" value="Peptidoglycan recognition protein 1"/>
    <property type="match status" value="1"/>
</dbReference>
<dbReference type="InterPro" id="IPR017331">
    <property type="entry name" value="Peptidoglycan_recognition"/>
</dbReference>
<evidence type="ECO:0000256" key="4">
    <source>
        <dbReference type="ARBA" id="ARBA00022859"/>
    </source>
</evidence>
<dbReference type="PANTHER" id="PTHR11022:SF77">
    <property type="entry name" value="PEPTIDOGLYCAN-RECOGNITION PROTEIN LB"/>
    <property type="match status" value="1"/>
</dbReference>
<keyword evidence="2 6" id="KW-0399">Innate immunity</keyword>
<dbReference type="OrthoDB" id="6431598at2759"/>
<keyword evidence="3" id="KW-0732">Signal</keyword>
<gene>
    <name evidence="9" type="primary">5572949</name>
</gene>
<evidence type="ECO:0000256" key="6">
    <source>
        <dbReference type="PIRNR" id="PIRNR037945"/>
    </source>
</evidence>
<dbReference type="InterPro" id="IPR015510">
    <property type="entry name" value="PGRP"/>
</dbReference>
<evidence type="ECO:0000313" key="9">
    <source>
        <dbReference type="EnsemblMetazoa" id="AAEL010171-PB"/>
    </source>
</evidence>
<proteinExistence type="inferred from homology"/>
<dbReference type="Gene3D" id="3.40.80.10">
    <property type="entry name" value="Peptidoglycan recognition protein-like"/>
    <property type="match status" value="1"/>
</dbReference>
<dbReference type="SMART" id="SM00644">
    <property type="entry name" value="Ami_2"/>
    <property type="match status" value="1"/>
</dbReference>
<feature type="domain" description="N-acetylmuramoyl-L-alanine amidase" evidence="7">
    <location>
        <begin position="58"/>
        <end position="196"/>
    </location>
</feature>
<dbReference type="FunCoup" id="A0A6I8TJ87">
    <property type="interactions" value="62"/>
</dbReference>
<dbReference type="GO" id="GO:0009253">
    <property type="term" value="P:peptidoglycan catabolic process"/>
    <property type="evidence" value="ECO:0007669"/>
    <property type="project" value="InterPro"/>
</dbReference>
<accession>A0A6I8TJ87</accession>
<dbReference type="SMART" id="SM00701">
    <property type="entry name" value="PGRP"/>
    <property type="match status" value="1"/>
</dbReference>
<evidence type="ECO:0000256" key="5">
    <source>
        <dbReference type="ARBA" id="ARBA00023157"/>
    </source>
</evidence>
<dbReference type="GO" id="GO:0045087">
    <property type="term" value="P:innate immune response"/>
    <property type="evidence" value="ECO:0007669"/>
    <property type="project" value="UniProtKB-KW"/>
</dbReference>
<dbReference type="Pfam" id="PF01510">
    <property type="entry name" value="Amidase_2"/>
    <property type="match status" value="1"/>
</dbReference>
<comment type="similarity">
    <text evidence="1 6">Belongs to the N-acetylmuramoyl-L-alanine amidase 2 family.</text>
</comment>
<dbReference type="CDD" id="cd06583">
    <property type="entry name" value="PGRP"/>
    <property type="match status" value="1"/>
</dbReference>
<dbReference type="PIRSF" id="PIRSF037945">
    <property type="entry name" value="PGRPs"/>
    <property type="match status" value="1"/>
</dbReference>
<dbReference type="GO" id="GO:0042834">
    <property type="term" value="F:peptidoglycan binding"/>
    <property type="evidence" value="ECO:0007669"/>
    <property type="project" value="InterPro"/>
</dbReference>